<keyword evidence="1" id="KW-0812">Transmembrane</keyword>
<dbReference type="RefSeq" id="WP_071998176.1">
    <property type="nucleotide sequence ID" value="NZ_ABEXNO020000006.1"/>
</dbReference>
<evidence type="ECO:0000313" key="3">
    <source>
        <dbReference type="EMBL" id="AGZ03779.1"/>
    </source>
</evidence>
<protein>
    <submittedName>
        <fullName evidence="2">Uncharacterized protein</fullName>
    </submittedName>
</protein>
<evidence type="ECO:0000256" key="1">
    <source>
        <dbReference type="SAM" id="Phobius"/>
    </source>
</evidence>
<gene>
    <name evidence="4" type="ORF">SME10408_20</name>
    <name evidence="3" type="ORF">SME112820_20</name>
    <name evidence="5" type="ORF">SME12620_20</name>
</gene>
<dbReference type="InterPro" id="IPR045644">
    <property type="entry name" value="DUF6404"/>
</dbReference>
<keyword evidence="1" id="KW-0472">Membrane</keyword>
<dbReference type="EMBL" id="KC352682">
    <property type="protein sequence ID" value="AGH62550.1"/>
    <property type="molecule type" value="Genomic_DNA"/>
</dbReference>
<dbReference type="AlphaFoldDB" id="M4T4B1"/>
<name>M4T4B1_SERMA</name>
<evidence type="ECO:0000313" key="5">
    <source>
        <dbReference type="EMBL" id="AGZ03853.1"/>
    </source>
</evidence>
<evidence type="ECO:0000313" key="2">
    <source>
        <dbReference type="EMBL" id="AGH62550.1"/>
    </source>
</evidence>
<reference evidence="3" key="2">
    <citation type="journal article" date="2014" name="J. Antimicrob. Chemother.">
        <title>Serratia marcescens harbouring SME-type class A carbapenemases in Canada and the presence of blaSME on a novel genomic island, SmarGI1-1.</title>
        <authorList>
            <person name="Mataseje L.F."/>
            <person name="Boyd D.A."/>
            <person name="Delport J."/>
            <person name="Hoang L."/>
            <person name="Imperial M."/>
            <person name="Lefebvre B."/>
            <person name="Kuhn M."/>
            <person name="Van Caeseele P."/>
            <person name="Willey B.M."/>
            <person name="Mulvey M.R."/>
        </authorList>
    </citation>
    <scope>NUCLEOTIDE SEQUENCE</scope>
    <source>
        <strain evidence="4">N10-0408</strain>
        <strain evidence="3">N11-2820</strain>
        <strain evidence="5">N12-0620</strain>
    </source>
</reference>
<reference evidence="2" key="1">
    <citation type="submission" date="2012-12" db="EMBL/GenBank/DDBJ databases">
        <title>Emergence of Serratia marcescens harboring SME-type class A carbapenemases in Canada.</title>
        <authorList>
            <person name="Boyd D.A."/>
            <person name="Mataseje L.F."/>
            <person name="Mulvey M.R."/>
        </authorList>
    </citation>
    <scope>NUCLEOTIDE SEQUENCE</scope>
    <source>
        <strain evidence="2">N10-408</strain>
    </source>
</reference>
<proteinExistence type="predicted"/>
<dbReference type="EMBL" id="KF445086">
    <property type="protein sequence ID" value="AGZ03818.1"/>
    <property type="molecule type" value="Genomic_DNA"/>
</dbReference>
<sequence>MTNEDKSFNLRLHNALYLMKKNNMWESNYAPPLYKKLWKYGVQIPPPPFCPFWLNTLTFGFFFGMAWGGVMFVLTISISSFSNGVILYYSILAGLLFGLVMAAFHRWRKTVNRLPDWDDL</sequence>
<feature type="transmembrane region" description="Helical" evidence="1">
    <location>
        <begin position="52"/>
        <end position="74"/>
    </location>
</feature>
<evidence type="ECO:0000313" key="4">
    <source>
        <dbReference type="EMBL" id="AGZ03818.1"/>
    </source>
</evidence>
<accession>M4T4B1</accession>
<feature type="transmembrane region" description="Helical" evidence="1">
    <location>
        <begin position="86"/>
        <end position="107"/>
    </location>
</feature>
<organism evidence="2">
    <name type="scientific">Serratia marcescens</name>
    <dbReference type="NCBI Taxonomy" id="615"/>
    <lineage>
        <taxon>Bacteria</taxon>
        <taxon>Pseudomonadati</taxon>
        <taxon>Pseudomonadota</taxon>
        <taxon>Gammaproteobacteria</taxon>
        <taxon>Enterobacterales</taxon>
        <taxon>Yersiniaceae</taxon>
        <taxon>Serratia</taxon>
    </lineage>
</organism>
<dbReference type="Pfam" id="PF19942">
    <property type="entry name" value="DUF6404"/>
    <property type="match status" value="1"/>
</dbReference>
<dbReference type="EMBL" id="KF318367">
    <property type="protein sequence ID" value="AGZ03779.1"/>
    <property type="molecule type" value="Genomic_DNA"/>
</dbReference>
<dbReference type="EMBL" id="KF615855">
    <property type="protein sequence ID" value="AGZ03853.1"/>
    <property type="molecule type" value="Genomic_DNA"/>
</dbReference>
<keyword evidence="1" id="KW-1133">Transmembrane helix</keyword>